<evidence type="ECO:0000259" key="8">
    <source>
        <dbReference type="PROSITE" id="PS50011"/>
    </source>
</evidence>
<dbReference type="RefSeq" id="WP_317713401.1">
    <property type="nucleotide sequence ID" value="NZ_JAWLUM010000002.1"/>
</dbReference>
<dbReference type="SUPFAM" id="SSF56112">
    <property type="entry name" value="Protein kinase-like (PK-like)"/>
    <property type="match status" value="1"/>
</dbReference>
<keyword evidence="3" id="KW-0808">Transferase</keyword>
<proteinExistence type="predicted"/>
<accession>A0ABU4EU14</accession>
<comment type="caution">
    <text evidence="9">The sequence shown here is derived from an EMBL/GenBank/DDBJ whole genome shotgun (WGS) entry which is preliminary data.</text>
</comment>
<keyword evidence="6" id="KW-0067">ATP-binding</keyword>
<dbReference type="PROSITE" id="PS50011">
    <property type="entry name" value="PROTEIN_KINASE_DOM"/>
    <property type="match status" value="1"/>
</dbReference>
<sequence length="677" mass="70963">MSVAIGSYIGGYQILELLGRGGMGEVYKAQHPRLPRADAIKLLNNTYGSDPDTRARFEREADLVAPLSHPNLVNVLDRGTHEGQLWIAMEFVSGTDAAHMLIDGPLHPRLAVQIISEVADGLDYAHRKGLLHRDVKPGNILITPGSDPMNPDAVKLTDFGIARMAQETDSSLTSVGMTVGTLRYSAPEQIGGEEIDHRADVYALGCTLYELLTATAPFDAPTSQGLMAAHMFNAPPNPAAVNPAVPAAMASVIARAMAKKPADRFDSARELADAALEALQGGGAPQSTRAQSAFVPIPVKPGTPQTNAPRSAAATTFPPAATPGPLPSNPYQPGQHSSPQHFTPQHSSPGQSSPGHSSPGQSSHPNSSPYQSSPYQSSPYQSNPYQGAGQGYPGMASSGQRPAYAGAGSAAAPTPNGPWFTRPAVLAGPVVVLAVVLGLIAGMLITGGGSALAAPQKPAVELAAESVDISWSAVDGASEYVLRQGDSVIYVGDKTEYAQPMPLPGTYSYTVSARSGDRDESSYSPASDEVAVAQRWHGLEQMASTFGEIVGPSPLSTDTFGQEACWGGTGSVDPEIPKTGVIFCRDAAATYTVQLRQFPSRQVRDEYLDSLNLKTSSVTTDQGADGTLYQGNGPTSDWAGTAILAFDDSDREVYDLSVTMESGKDADAVALLDRLPL</sequence>
<feature type="compositionally biased region" description="Low complexity" evidence="7">
    <location>
        <begin position="308"/>
        <end position="319"/>
    </location>
</feature>
<feature type="compositionally biased region" description="Low complexity" evidence="7">
    <location>
        <begin position="344"/>
        <end position="386"/>
    </location>
</feature>
<feature type="domain" description="Protein kinase" evidence="8">
    <location>
        <begin position="12"/>
        <end position="276"/>
    </location>
</feature>
<evidence type="ECO:0000256" key="2">
    <source>
        <dbReference type="ARBA" id="ARBA00022527"/>
    </source>
</evidence>
<dbReference type="InterPro" id="IPR008271">
    <property type="entry name" value="Ser/Thr_kinase_AS"/>
</dbReference>
<dbReference type="PANTHER" id="PTHR43289:SF6">
    <property type="entry name" value="SERINE_THREONINE-PROTEIN KINASE NEKL-3"/>
    <property type="match status" value="1"/>
</dbReference>
<evidence type="ECO:0000256" key="4">
    <source>
        <dbReference type="ARBA" id="ARBA00022741"/>
    </source>
</evidence>
<dbReference type="EC" id="2.7.11.1" evidence="1"/>
<dbReference type="SMART" id="SM00220">
    <property type="entry name" value="S_TKc"/>
    <property type="match status" value="1"/>
</dbReference>
<feature type="compositionally biased region" description="Low complexity" evidence="7">
    <location>
        <begin position="402"/>
        <end position="412"/>
    </location>
</feature>
<dbReference type="CDD" id="cd14014">
    <property type="entry name" value="STKc_PknB_like"/>
    <property type="match status" value="1"/>
</dbReference>
<reference evidence="9 10" key="1">
    <citation type="submission" date="2023-10" db="EMBL/GenBank/DDBJ databases">
        <title>Development of a sustainable strategy for remediation of hydrocarbon-contaminated territories based on the waste exchange concept.</title>
        <authorList>
            <person name="Krivoruchko A."/>
        </authorList>
    </citation>
    <scope>NUCLEOTIDE SEQUENCE [LARGE SCALE GENOMIC DNA]</scope>
    <source>
        <strain evidence="9 10">IEGM 1236</strain>
    </source>
</reference>
<evidence type="ECO:0000256" key="7">
    <source>
        <dbReference type="SAM" id="MobiDB-lite"/>
    </source>
</evidence>
<evidence type="ECO:0000256" key="1">
    <source>
        <dbReference type="ARBA" id="ARBA00012513"/>
    </source>
</evidence>
<protein>
    <recommendedName>
        <fullName evidence="1">non-specific serine/threonine protein kinase</fullName>
        <ecNumber evidence="1">2.7.11.1</ecNumber>
    </recommendedName>
</protein>
<evidence type="ECO:0000313" key="10">
    <source>
        <dbReference type="Proteomes" id="UP001185792"/>
    </source>
</evidence>
<evidence type="ECO:0000256" key="6">
    <source>
        <dbReference type="ARBA" id="ARBA00022840"/>
    </source>
</evidence>
<dbReference type="EMBL" id="JAWLUM010000002">
    <property type="protein sequence ID" value="MDV7134733.1"/>
    <property type="molecule type" value="Genomic_DNA"/>
</dbReference>
<dbReference type="GO" id="GO:0016301">
    <property type="term" value="F:kinase activity"/>
    <property type="evidence" value="ECO:0007669"/>
    <property type="project" value="UniProtKB-KW"/>
</dbReference>
<keyword evidence="10" id="KW-1185">Reference proteome</keyword>
<dbReference type="InterPro" id="IPR000719">
    <property type="entry name" value="Prot_kinase_dom"/>
</dbReference>
<feature type="compositionally biased region" description="Pro residues" evidence="7">
    <location>
        <begin position="320"/>
        <end position="330"/>
    </location>
</feature>
<name>A0ABU4EU14_WILMA</name>
<keyword evidence="4" id="KW-0547">Nucleotide-binding</keyword>
<organism evidence="9 10">
    <name type="scientific">Williamsia marianensis</name>
    <dbReference type="NCBI Taxonomy" id="85044"/>
    <lineage>
        <taxon>Bacteria</taxon>
        <taxon>Bacillati</taxon>
        <taxon>Actinomycetota</taxon>
        <taxon>Actinomycetes</taxon>
        <taxon>Mycobacteriales</taxon>
        <taxon>Nocardiaceae</taxon>
        <taxon>Williamsia</taxon>
    </lineage>
</organism>
<gene>
    <name evidence="9" type="ORF">R4198_13600</name>
</gene>
<evidence type="ECO:0000256" key="3">
    <source>
        <dbReference type="ARBA" id="ARBA00022679"/>
    </source>
</evidence>
<evidence type="ECO:0000256" key="5">
    <source>
        <dbReference type="ARBA" id="ARBA00022777"/>
    </source>
</evidence>
<dbReference type="Gene3D" id="1.10.510.10">
    <property type="entry name" value="Transferase(Phosphotransferase) domain 1"/>
    <property type="match status" value="1"/>
</dbReference>
<dbReference type="Proteomes" id="UP001185792">
    <property type="component" value="Unassembled WGS sequence"/>
</dbReference>
<dbReference type="InterPro" id="IPR011009">
    <property type="entry name" value="Kinase-like_dom_sf"/>
</dbReference>
<feature type="region of interest" description="Disordered" evidence="7">
    <location>
        <begin position="296"/>
        <end position="412"/>
    </location>
</feature>
<keyword evidence="2" id="KW-0723">Serine/threonine-protein kinase</keyword>
<dbReference type="PANTHER" id="PTHR43289">
    <property type="entry name" value="MITOGEN-ACTIVATED PROTEIN KINASE KINASE KINASE 20-RELATED"/>
    <property type="match status" value="1"/>
</dbReference>
<feature type="compositionally biased region" description="Polar residues" evidence="7">
    <location>
        <begin position="331"/>
        <end position="343"/>
    </location>
</feature>
<evidence type="ECO:0000313" key="9">
    <source>
        <dbReference type="EMBL" id="MDV7134733.1"/>
    </source>
</evidence>
<dbReference type="PROSITE" id="PS00108">
    <property type="entry name" value="PROTEIN_KINASE_ST"/>
    <property type="match status" value="1"/>
</dbReference>
<keyword evidence="5 9" id="KW-0418">Kinase</keyword>
<dbReference type="Pfam" id="PF00069">
    <property type="entry name" value="Pkinase"/>
    <property type="match status" value="1"/>
</dbReference>
<dbReference type="Gene3D" id="3.30.200.20">
    <property type="entry name" value="Phosphorylase Kinase, domain 1"/>
    <property type="match status" value="1"/>
</dbReference>